<dbReference type="InterPro" id="IPR011330">
    <property type="entry name" value="Glyco_hydro/deAcase_b/a-brl"/>
</dbReference>
<evidence type="ECO:0000313" key="7">
    <source>
        <dbReference type="Proteomes" id="UP000567293"/>
    </source>
</evidence>
<dbReference type="SUPFAM" id="SSF88713">
    <property type="entry name" value="Glycoside hydrolase/deacetylase"/>
    <property type="match status" value="1"/>
</dbReference>
<dbReference type="GO" id="GO:0016787">
    <property type="term" value="F:hydrolase activity"/>
    <property type="evidence" value="ECO:0007669"/>
    <property type="project" value="UniProtKB-KW"/>
</dbReference>
<evidence type="ECO:0000256" key="4">
    <source>
        <dbReference type="ARBA" id="ARBA00022842"/>
    </source>
</evidence>
<reference evidence="6" key="1">
    <citation type="submission" date="2020-06" db="EMBL/GenBank/DDBJ databases">
        <title>Legume-microbial interactions unlock mineral nutrients during tropical forest succession.</title>
        <authorList>
            <person name="Epihov D.Z."/>
        </authorList>
    </citation>
    <scope>NUCLEOTIDE SEQUENCE [LARGE SCALE GENOMIC DNA]</scope>
    <source>
        <strain evidence="6">Pan2503</strain>
    </source>
</reference>
<dbReference type="GO" id="GO:0046872">
    <property type="term" value="F:metal ion binding"/>
    <property type="evidence" value="ECO:0007669"/>
    <property type="project" value="UniProtKB-KW"/>
</dbReference>
<keyword evidence="2" id="KW-0479">Metal-binding</keyword>
<dbReference type="CDD" id="cd10808">
    <property type="entry name" value="YdjC"/>
    <property type="match status" value="1"/>
</dbReference>
<dbReference type="PANTHER" id="PTHR31609">
    <property type="entry name" value="YDJC DEACETYLASE FAMILY MEMBER"/>
    <property type="match status" value="1"/>
</dbReference>
<keyword evidence="7" id="KW-1185">Reference proteome</keyword>
<sequence>MRNLIVNADDLGWTDGVNRGILDAFRGGIVTSTSLLANGMAFVGGVNAAKSAPGLGVGVHLNLSDGVPAAEPGSVTSLLDGKGRFSGGPESLLLKRARRCLVLAEVEREWDAQIRKVREAGIRPTHLDGHKHVHMLPGLFDIALRLAKRHGIEAIRVSLEESSLRAALSSRGKHNPGVVMKQGVQARGLKLLARDAREQARRAGIATADYFSGIAQTGELTHEGVELFLKSLPEGTTELMCHPGYADEALQKSATRLQASRPKELEILTDARIRNLVASQGIRLIDYGYVTQEA</sequence>
<evidence type="ECO:0000256" key="1">
    <source>
        <dbReference type="ARBA" id="ARBA00001946"/>
    </source>
</evidence>
<dbReference type="InterPro" id="IPR006879">
    <property type="entry name" value="YdjC-like"/>
</dbReference>
<gene>
    <name evidence="6" type="ORF">HRJ53_22260</name>
</gene>
<comment type="caution">
    <text evidence="6">The sequence shown here is derived from an EMBL/GenBank/DDBJ whole genome shotgun (WGS) entry which is preliminary data.</text>
</comment>
<evidence type="ECO:0000256" key="5">
    <source>
        <dbReference type="ARBA" id="ARBA00023277"/>
    </source>
</evidence>
<dbReference type="PANTHER" id="PTHR31609:SF1">
    <property type="entry name" value="CARBOHYDRATE DEACETYLASE"/>
    <property type="match status" value="1"/>
</dbReference>
<keyword evidence="5" id="KW-0119">Carbohydrate metabolism</keyword>
<keyword evidence="4" id="KW-0460">Magnesium</keyword>
<dbReference type="Pfam" id="PF04794">
    <property type="entry name" value="YdjC"/>
    <property type="match status" value="1"/>
</dbReference>
<protein>
    <submittedName>
        <fullName evidence="6">ChbG/HpnK family deacetylase</fullName>
    </submittedName>
</protein>
<accession>A0A7V8SZ43</accession>
<name>A0A7V8SZ43_9BACT</name>
<dbReference type="AlphaFoldDB" id="A0A7V8SZ43"/>
<comment type="cofactor">
    <cofactor evidence="1">
        <name>Mg(2+)</name>
        <dbReference type="ChEBI" id="CHEBI:18420"/>
    </cofactor>
</comment>
<dbReference type="GO" id="GO:0005975">
    <property type="term" value="P:carbohydrate metabolic process"/>
    <property type="evidence" value="ECO:0007669"/>
    <property type="project" value="InterPro"/>
</dbReference>
<evidence type="ECO:0000256" key="3">
    <source>
        <dbReference type="ARBA" id="ARBA00022801"/>
    </source>
</evidence>
<evidence type="ECO:0000256" key="2">
    <source>
        <dbReference type="ARBA" id="ARBA00022723"/>
    </source>
</evidence>
<dbReference type="GO" id="GO:0019213">
    <property type="term" value="F:deacetylase activity"/>
    <property type="evidence" value="ECO:0007669"/>
    <property type="project" value="TreeGrafter"/>
</dbReference>
<dbReference type="Proteomes" id="UP000567293">
    <property type="component" value="Unassembled WGS sequence"/>
</dbReference>
<keyword evidence="3" id="KW-0378">Hydrolase</keyword>
<dbReference type="Gene3D" id="3.20.20.370">
    <property type="entry name" value="Glycoside hydrolase/deacetylase"/>
    <property type="match status" value="1"/>
</dbReference>
<proteinExistence type="predicted"/>
<dbReference type="EMBL" id="JACDQQ010002147">
    <property type="protein sequence ID" value="MBA0087718.1"/>
    <property type="molecule type" value="Genomic_DNA"/>
</dbReference>
<organism evidence="6 7">
    <name type="scientific">Candidatus Acidiferrum panamense</name>
    <dbReference type="NCBI Taxonomy" id="2741543"/>
    <lineage>
        <taxon>Bacteria</taxon>
        <taxon>Pseudomonadati</taxon>
        <taxon>Acidobacteriota</taxon>
        <taxon>Terriglobia</taxon>
        <taxon>Candidatus Acidiferrales</taxon>
        <taxon>Candidatus Acidiferrum</taxon>
    </lineage>
</organism>
<evidence type="ECO:0000313" key="6">
    <source>
        <dbReference type="EMBL" id="MBA0087718.1"/>
    </source>
</evidence>